<dbReference type="SUPFAM" id="SSF48452">
    <property type="entry name" value="TPR-like"/>
    <property type="match status" value="1"/>
</dbReference>
<evidence type="ECO:0000313" key="20">
    <source>
        <dbReference type="Proteomes" id="UP001497623"/>
    </source>
</evidence>
<name>A0AAV2PKA6_MEGNR</name>
<dbReference type="PROSITE" id="PS01360">
    <property type="entry name" value="ZF_MYND_1"/>
    <property type="match status" value="1"/>
</dbReference>
<dbReference type="InterPro" id="IPR044421">
    <property type="entry name" value="SMYD4_SET"/>
</dbReference>
<keyword evidence="10" id="KW-0539">Nucleus</keyword>
<dbReference type="GO" id="GO:0005634">
    <property type="term" value="C:nucleus"/>
    <property type="evidence" value="ECO:0007669"/>
    <property type="project" value="UniProtKB-SubCell"/>
</dbReference>
<dbReference type="GO" id="GO:0005737">
    <property type="term" value="C:cytoplasm"/>
    <property type="evidence" value="ECO:0007669"/>
    <property type="project" value="UniProtKB-SubCell"/>
</dbReference>
<comment type="catalytic activity">
    <reaction evidence="11">
        <text>L-lysyl-[protein] + S-adenosyl-L-methionine = N(6)-methyl-L-lysyl-[protein] + S-adenosyl-L-homocysteine + H(+)</text>
        <dbReference type="Rhea" id="RHEA:51736"/>
        <dbReference type="Rhea" id="RHEA-COMP:9752"/>
        <dbReference type="Rhea" id="RHEA-COMP:13053"/>
        <dbReference type="ChEBI" id="CHEBI:15378"/>
        <dbReference type="ChEBI" id="CHEBI:29969"/>
        <dbReference type="ChEBI" id="CHEBI:57856"/>
        <dbReference type="ChEBI" id="CHEBI:59789"/>
        <dbReference type="ChEBI" id="CHEBI:61929"/>
    </reaction>
</comment>
<dbReference type="PANTHER" id="PTHR46165:SF2">
    <property type="entry name" value="SET AND MYND DOMAIN-CONTAINING PROTEIN 4"/>
    <property type="match status" value="1"/>
</dbReference>
<evidence type="ECO:0000259" key="18">
    <source>
        <dbReference type="PROSITE" id="PS50865"/>
    </source>
</evidence>
<evidence type="ECO:0000256" key="12">
    <source>
        <dbReference type="ARBA" id="ARBA00093423"/>
    </source>
</evidence>
<sequence length="759" mass="86862">MFITLMVFFMLLLAPLYLFKWFNAGTKLKASKITDVTTKKKHFENFIESLKSSGKYDEVKSRMDCYKREKNVEEMFKCIWELEETHHHLVVNMPCAGKSETLSETLRKDGNKSYKKKHISDALELYNLSIMAAPHPLCLNGKIECSNDTNKCCSGSEAASNGVETTYDGLNPDFVPKYNALSLGYANRSAVLLELKQHEKCISDINRAIQLGYPKLNQCKILERKAKCYIALNKPQQARTILEEYLNTVGNSNIDSQKCTDINVSIRKLINECNKHDILNEESVNHTKKIFSDIRKMSSLTNDELIFEYNTPPPPLLTAKNANIPSLCDGLKVHYTPHQGRFIVATRDIKPGEVLAVEPGYVTAVNIKDPHALQTFCFLCLQRTAAPLPCPECAMVVFCSEKCRVDGWNKYHRVECPLLAEISALKFPCFQAFRILIQIPYPKLKDLVSKLQQDAKRKTRKLQGFNENSVYDSSDYRTAYFLEGNIEKRKAIHLIELCAMSFMLTKMLLKSERYLKDSSGKSFEVSKTDILFIGSTLLTHLTGVACNSCELIELQMNVENTQSNDLKHVGSGIFPATCLFNHSCNPSAMGFSNGNYNVCHAVRFIRAGMEVKVTYGKLYYMDERDERRADLLKDYFFTCSCKACINDWKMDDSYPRLRSNNPMPGKFSKKVHRKSSVQYTSEKIELLEDQLKSIITKFQATKSKIESRRDDTKLHMKTLIDTIEFFDRFVEMPTTIYQQAQETLADCLMEKRACTYFRD</sequence>
<feature type="signal peptide" evidence="16">
    <location>
        <begin position="1"/>
        <end position="18"/>
    </location>
</feature>
<dbReference type="Pfam" id="PF00856">
    <property type="entry name" value="SET"/>
    <property type="match status" value="1"/>
</dbReference>
<protein>
    <recommendedName>
        <fullName evidence="13">Protein-lysine N-methyltransferase SMYD4</fullName>
    </recommendedName>
    <alternativeName>
        <fullName evidence="14">SET and MYND domain-containing protein 4</fullName>
    </alternativeName>
</protein>
<comment type="subcellular location">
    <subcellularLocation>
        <location evidence="2">Cytoplasm</location>
    </subcellularLocation>
    <subcellularLocation>
        <location evidence="1">Nucleus</location>
    </subcellularLocation>
</comment>
<dbReference type="GO" id="GO:0008270">
    <property type="term" value="F:zinc ion binding"/>
    <property type="evidence" value="ECO:0007669"/>
    <property type="project" value="UniProtKB-KW"/>
</dbReference>
<evidence type="ECO:0000256" key="6">
    <source>
        <dbReference type="ARBA" id="ARBA00022691"/>
    </source>
</evidence>
<keyword evidence="7" id="KW-0479">Metal-binding</keyword>
<keyword evidence="6" id="KW-0949">S-adenosyl-L-methionine</keyword>
<dbReference type="CDD" id="cd10536">
    <property type="entry name" value="SET_SMYD4"/>
    <property type="match status" value="1"/>
</dbReference>
<dbReference type="PROSITE" id="PS50280">
    <property type="entry name" value="SET"/>
    <property type="match status" value="1"/>
</dbReference>
<dbReference type="Gene3D" id="1.25.40.10">
    <property type="entry name" value="Tetratricopeptide repeat domain"/>
    <property type="match status" value="1"/>
</dbReference>
<comment type="function">
    <text evidence="12">Protein-lysine N-methyltransferase. Monomethylates PRMT5, modulating its transcriptional activity. May also act as a histone methyltransferase. Plays a critical role in cardiac development. Acts as a key epigenetic regulator of gene expression during cardiac development via its dual activities as a methyltransferase and negative regulator of HDAC1.</text>
</comment>
<feature type="domain" description="SET" evidence="17">
    <location>
        <begin position="329"/>
        <end position="616"/>
    </location>
</feature>
<dbReference type="InterPro" id="IPR002893">
    <property type="entry name" value="Znf_MYND"/>
</dbReference>
<dbReference type="AlphaFoldDB" id="A0AAV2PKA6"/>
<evidence type="ECO:0000256" key="8">
    <source>
        <dbReference type="ARBA" id="ARBA00022771"/>
    </source>
</evidence>
<dbReference type="Gene3D" id="1.10.220.160">
    <property type="match status" value="1"/>
</dbReference>
<evidence type="ECO:0000256" key="16">
    <source>
        <dbReference type="SAM" id="SignalP"/>
    </source>
</evidence>
<gene>
    <name evidence="19" type="ORF">MNOR_LOCUS1253</name>
</gene>
<dbReference type="Gene3D" id="6.10.140.2220">
    <property type="match status" value="1"/>
</dbReference>
<dbReference type="InterPro" id="IPR046341">
    <property type="entry name" value="SET_dom_sf"/>
</dbReference>
<dbReference type="Proteomes" id="UP001497623">
    <property type="component" value="Unassembled WGS sequence"/>
</dbReference>
<dbReference type="GO" id="GO:0008276">
    <property type="term" value="F:protein methyltransferase activity"/>
    <property type="evidence" value="ECO:0007669"/>
    <property type="project" value="UniProtKB-ARBA"/>
</dbReference>
<evidence type="ECO:0000256" key="2">
    <source>
        <dbReference type="ARBA" id="ARBA00004496"/>
    </source>
</evidence>
<dbReference type="GO" id="GO:0008757">
    <property type="term" value="F:S-adenosylmethionine-dependent methyltransferase activity"/>
    <property type="evidence" value="ECO:0007669"/>
    <property type="project" value="UniProtKB-ARBA"/>
</dbReference>
<dbReference type="SUPFAM" id="SSF82199">
    <property type="entry name" value="SET domain"/>
    <property type="match status" value="1"/>
</dbReference>
<evidence type="ECO:0000256" key="14">
    <source>
        <dbReference type="ARBA" id="ARBA00093680"/>
    </source>
</evidence>
<dbReference type="InterPro" id="IPR052097">
    <property type="entry name" value="SET-MYND_domain_protein"/>
</dbReference>
<keyword evidence="8 15" id="KW-0863">Zinc-finger</keyword>
<dbReference type="EMBL" id="CAXKWB010000328">
    <property type="protein sequence ID" value="CAL4060325.1"/>
    <property type="molecule type" value="Genomic_DNA"/>
</dbReference>
<evidence type="ECO:0000256" key="7">
    <source>
        <dbReference type="ARBA" id="ARBA00022723"/>
    </source>
</evidence>
<dbReference type="PROSITE" id="PS50865">
    <property type="entry name" value="ZF_MYND_2"/>
    <property type="match status" value="1"/>
</dbReference>
<dbReference type="InterPro" id="IPR001214">
    <property type="entry name" value="SET_dom"/>
</dbReference>
<evidence type="ECO:0000256" key="5">
    <source>
        <dbReference type="ARBA" id="ARBA00022679"/>
    </source>
</evidence>
<dbReference type="GO" id="GO:0042826">
    <property type="term" value="F:histone deacetylase binding"/>
    <property type="evidence" value="ECO:0007669"/>
    <property type="project" value="TreeGrafter"/>
</dbReference>
<dbReference type="GO" id="GO:0008170">
    <property type="term" value="F:N-methyltransferase activity"/>
    <property type="evidence" value="ECO:0007669"/>
    <property type="project" value="UniProtKB-ARBA"/>
</dbReference>
<evidence type="ECO:0000256" key="3">
    <source>
        <dbReference type="ARBA" id="ARBA00022490"/>
    </source>
</evidence>
<evidence type="ECO:0000256" key="4">
    <source>
        <dbReference type="ARBA" id="ARBA00022603"/>
    </source>
</evidence>
<feature type="chain" id="PRO_5043718789" description="Protein-lysine N-methyltransferase SMYD4" evidence="16">
    <location>
        <begin position="19"/>
        <end position="759"/>
    </location>
</feature>
<dbReference type="GO" id="GO:0032259">
    <property type="term" value="P:methylation"/>
    <property type="evidence" value="ECO:0007669"/>
    <property type="project" value="UniProtKB-KW"/>
</dbReference>
<evidence type="ECO:0000256" key="9">
    <source>
        <dbReference type="ARBA" id="ARBA00022833"/>
    </source>
</evidence>
<evidence type="ECO:0000256" key="13">
    <source>
        <dbReference type="ARBA" id="ARBA00093635"/>
    </source>
</evidence>
<dbReference type="InterPro" id="IPR011990">
    <property type="entry name" value="TPR-like_helical_dom_sf"/>
</dbReference>
<keyword evidence="4" id="KW-0489">Methyltransferase</keyword>
<evidence type="ECO:0000256" key="11">
    <source>
        <dbReference type="ARBA" id="ARBA00048985"/>
    </source>
</evidence>
<feature type="domain" description="MYND-type" evidence="18">
    <location>
        <begin position="377"/>
        <end position="416"/>
    </location>
</feature>
<evidence type="ECO:0000256" key="15">
    <source>
        <dbReference type="PROSITE-ProRule" id="PRU00134"/>
    </source>
</evidence>
<evidence type="ECO:0000313" key="19">
    <source>
        <dbReference type="EMBL" id="CAL4060325.1"/>
    </source>
</evidence>
<keyword evidence="5" id="KW-0808">Transferase</keyword>
<keyword evidence="9" id="KW-0862">Zinc</keyword>
<keyword evidence="16" id="KW-0732">Signal</keyword>
<proteinExistence type="predicted"/>
<keyword evidence="3" id="KW-0963">Cytoplasm</keyword>
<comment type="caution">
    <text evidence="19">The sequence shown here is derived from an EMBL/GenBank/DDBJ whole genome shotgun (WGS) entry which is preliminary data.</text>
</comment>
<evidence type="ECO:0000256" key="10">
    <source>
        <dbReference type="ARBA" id="ARBA00023242"/>
    </source>
</evidence>
<dbReference type="Pfam" id="PF01753">
    <property type="entry name" value="zf-MYND"/>
    <property type="match status" value="1"/>
</dbReference>
<dbReference type="Gene3D" id="2.170.270.10">
    <property type="entry name" value="SET domain"/>
    <property type="match status" value="1"/>
</dbReference>
<dbReference type="PANTHER" id="PTHR46165">
    <property type="entry name" value="SET AND MYND DOMAIN-CONTAINING PROTEIN 4"/>
    <property type="match status" value="1"/>
</dbReference>
<evidence type="ECO:0000259" key="17">
    <source>
        <dbReference type="PROSITE" id="PS50280"/>
    </source>
</evidence>
<accession>A0AAV2PKA6</accession>
<keyword evidence="20" id="KW-1185">Reference proteome</keyword>
<dbReference type="SUPFAM" id="SSF144232">
    <property type="entry name" value="HIT/MYND zinc finger-like"/>
    <property type="match status" value="1"/>
</dbReference>
<organism evidence="19 20">
    <name type="scientific">Meganyctiphanes norvegica</name>
    <name type="common">Northern krill</name>
    <name type="synonym">Thysanopoda norvegica</name>
    <dbReference type="NCBI Taxonomy" id="48144"/>
    <lineage>
        <taxon>Eukaryota</taxon>
        <taxon>Metazoa</taxon>
        <taxon>Ecdysozoa</taxon>
        <taxon>Arthropoda</taxon>
        <taxon>Crustacea</taxon>
        <taxon>Multicrustacea</taxon>
        <taxon>Malacostraca</taxon>
        <taxon>Eumalacostraca</taxon>
        <taxon>Eucarida</taxon>
        <taxon>Euphausiacea</taxon>
        <taxon>Euphausiidae</taxon>
        <taxon>Meganyctiphanes</taxon>
    </lineage>
</organism>
<evidence type="ECO:0000256" key="1">
    <source>
        <dbReference type="ARBA" id="ARBA00004123"/>
    </source>
</evidence>
<reference evidence="19 20" key="1">
    <citation type="submission" date="2024-05" db="EMBL/GenBank/DDBJ databases">
        <authorList>
            <person name="Wallberg A."/>
        </authorList>
    </citation>
    <scope>NUCLEOTIDE SEQUENCE [LARGE SCALE GENOMIC DNA]</scope>
</reference>